<feature type="compositionally biased region" description="Polar residues" evidence="1">
    <location>
        <begin position="636"/>
        <end position="646"/>
    </location>
</feature>
<dbReference type="GeneID" id="107112729"/>
<keyword evidence="3" id="KW-1185">Reference proteome</keyword>
<evidence type="ECO:0000313" key="3">
    <source>
        <dbReference type="Proteomes" id="UP000694871"/>
    </source>
</evidence>
<feature type="region of interest" description="Disordered" evidence="1">
    <location>
        <begin position="310"/>
        <end position="333"/>
    </location>
</feature>
<evidence type="ECO:0000256" key="1">
    <source>
        <dbReference type="SAM" id="MobiDB-lite"/>
    </source>
</evidence>
<proteinExistence type="predicted"/>
<feature type="compositionally biased region" description="Polar residues" evidence="1">
    <location>
        <begin position="143"/>
        <end position="173"/>
    </location>
</feature>
<feature type="compositionally biased region" description="Polar residues" evidence="1">
    <location>
        <begin position="559"/>
        <end position="573"/>
    </location>
</feature>
<dbReference type="RefSeq" id="XP_015269407.1">
    <property type="nucleotide sequence ID" value="XM_015413921.1"/>
</dbReference>
<dbReference type="PANTHER" id="PTHR22437">
    <property type="entry name" value="WINGED HELIX DOMAIN-CONTAINING PROTEIN"/>
    <property type="match status" value="1"/>
</dbReference>
<feature type="compositionally biased region" description="Basic and acidic residues" evidence="1">
    <location>
        <begin position="647"/>
        <end position="657"/>
    </location>
</feature>
<gene>
    <name evidence="4" type="primary">STOX1</name>
</gene>
<dbReference type="PANTHER" id="PTHR22437:SF1">
    <property type="entry name" value="STORKHEAD-BOX PROTEIN 1"/>
    <property type="match status" value="1"/>
</dbReference>
<accession>A0ABM1K6S0</accession>
<protein>
    <submittedName>
        <fullName evidence="4">Storkhead-box protein 1</fullName>
    </submittedName>
</protein>
<feature type="region of interest" description="Disordered" evidence="1">
    <location>
        <begin position="553"/>
        <end position="583"/>
    </location>
</feature>
<dbReference type="Proteomes" id="UP000694871">
    <property type="component" value="Unplaced"/>
</dbReference>
<evidence type="ECO:0000313" key="4">
    <source>
        <dbReference type="RefSeq" id="XP_015269407.1"/>
    </source>
</evidence>
<feature type="region of interest" description="Disordered" evidence="1">
    <location>
        <begin position="143"/>
        <end position="190"/>
    </location>
</feature>
<name>A0ABM1K6S0_GEKJA</name>
<sequence>MNPVLQSQFVPLAEVLCCAISDMNAAHVVVTQETLLDQLGKHYPGIAAPTHDILYNTLGMLIKERKIYHTGEGYFIVTPNTYFISNNAVKNNKRVLLEDIGPREPSVTYLVSMEDSTEPMKEDFPIGFHCRSCHCFPDHTAGSEPQQLSNHELNGKSQKGSCESRFSVQNPATDTLPGRHSCETARSSHSVKEKEKGKKFGLSLFWRNTSKKEKPKKAYSSFSAQFPPEEWPVRDEDSLDNIPRDIEHEIIKRINPVLTVDNLIKHTALMRKIEEEKKYINKGTSTEVLTVKHKYLPKGCGRKKHSRAVKHRRKVQSGKEKQISKPPRGFKTDDLIPANNKLGNCAEHPFSCMTSGSLLCDKQLCENAIEAEPCLVYKKEITNPFQDILCRGNKSTKGHRRQKHDYVKSTVPRSEKRFLRSDSLDTVDYKTKQQSAIKCGDKDDRKKHLATDCSSHRHVSGCCAEHSQYQALQRDGKYGSLEESIAYKHDARRGASPKSMVENQATPETYTVLLDGSEMRYPQASSHVHHWGEAGLYGLKDQDLGQLKSACFPSDTEATHQSKQSENAATQRPNGDLKMELQSSDTSKWLESVNPQCKRCSYDKPAPYPKGEDADACGSLGHGGKEQLCAEAPELPSNQPPYSSSDTGRRNNTEHKLGTGMSGSSSISSHFPGHGTDIDRVDSWGHEGNGFFSITRSNSSHKEYQKVSTEGESCVCRQISPCVYKSDEEIVALGGRGQALDTVDTCVFHCCDSEARTWQESVNEVDKRLASLALPSKGREVKTRIMEKPQTFDDVSSAADQCPQHEQNHLEGIGSHSITGDSGIDSPRTQSLASANSAILEGLKKRRSFLMNLEGIEKTIQSGRGLTRNSLLQLTPVMNV</sequence>
<dbReference type="InterPro" id="IPR040126">
    <property type="entry name" value="STOX1/2"/>
</dbReference>
<reference evidence="4" key="1">
    <citation type="submission" date="2025-08" db="UniProtKB">
        <authorList>
            <consortium name="RefSeq"/>
        </authorList>
    </citation>
    <scope>IDENTIFICATION</scope>
</reference>
<evidence type="ECO:0000259" key="2">
    <source>
        <dbReference type="Pfam" id="PF10264"/>
    </source>
</evidence>
<feature type="domain" description="Winged helix Storkhead-box1" evidence="2">
    <location>
        <begin position="1"/>
        <end position="79"/>
    </location>
</feature>
<feature type="compositionally biased region" description="Low complexity" evidence="1">
    <location>
        <begin position="658"/>
        <end position="671"/>
    </location>
</feature>
<dbReference type="InterPro" id="IPR019391">
    <property type="entry name" value="Storkhead-box_WHD"/>
</dbReference>
<organism evidence="3 4">
    <name type="scientific">Gekko japonicus</name>
    <name type="common">Schlegel's Japanese gecko</name>
    <dbReference type="NCBI Taxonomy" id="146911"/>
    <lineage>
        <taxon>Eukaryota</taxon>
        <taxon>Metazoa</taxon>
        <taxon>Chordata</taxon>
        <taxon>Craniata</taxon>
        <taxon>Vertebrata</taxon>
        <taxon>Euteleostomi</taxon>
        <taxon>Lepidosauria</taxon>
        <taxon>Squamata</taxon>
        <taxon>Bifurcata</taxon>
        <taxon>Gekkota</taxon>
        <taxon>Gekkonidae</taxon>
        <taxon>Gekkoninae</taxon>
        <taxon>Gekko</taxon>
    </lineage>
</organism>
<dbReference type="Pfam" id="PF10264">
    <property type="entry name" value="WHD_Storkhead"/>
    <property type="match status" value="1"/>
</dbReference>
<feature type="region of interest" description="Disordered" evidence="1">
    <location>
        <begin position="632"/>
        <end position="671"/>
    </location>
</feature>